<dbReference type="PANTHER" id="PTHR37038">
    <property type="entry name" value="TRANSCRIPTIONAL REGULATOR-RELATED"/>
    <property type="match status" value="1"/>
</dbReference>
<organism evidence="1 2">
    <name type="scientific">Candidatus Enterococcus ikei</name>
    <dbReference type="NCBI Taxonomy" id="2815326"/>
    <lineage>
        <taxon>Bacteria</taxon>
        <taxon>Bacillati</taxon>
        <taxon>Bacillota</taxon>
        <taxon>Bacilli</taxon>
        <taxon>Lactobacillales</taxon>
        <taxon>Enterococcaceae</taxon>
        <taxon>Enterococcus</taxon>
    </lineage>
</organism>
<dbReference type="Gene3D" id="1.25.40.400">
    <property type="match status" value="1"/>
</dbReference>
<dbReference type="Gene3D" id="1.10.260.40">
    <property type="entry name" value="lambda repressor-like DNA-binding domains"/>
    <property type="match status" value="1"/>
</dbReference>
<dbReference type="CDD" id="cd00093">
    <property type="entry name" value="HTH_XRE"/>
    <property type="match status" value="1"/>
</dbReference>
<dbReference type="InterPro" id="IPR001387">
    <property type="entry name" value="Cro/C1-type_HTH"/>
</dbReference>
<gene>
    <name evidence="1" type="ORF">JZO69_03465</name>
</gene>
<sequence length="304" mass="36389">MNIIETLRFFRLKLKLTQREMMPDYTDPSTYSKIESNTRSLKVSELEEILGHISINSEEFFTFATFDKEQQYFRKYYYYCAAHLENKSTKQKLLTYFYSLKEKEDKTLRELSNYLAIKNFFHGQWDEVDSITSKEMSSTFQTLMNKSFYIQYDYIITNNLIRFLDAKQADLLIARLFPIKYEEQRDFTTKKFAHNILINLISLRLYAKDYTSAKKYIKLAKKQDKQNENYSFKLNLQYLNNLLNYLLDGEPDHMERVYDFIHLLENAGDIMQAQEVKKEVKMLTHERDSEKMLSSYSVGILKDS</sequence>
<name>A0ABS3GVW7_9ENTE</name>
<evidence type="ECO:0000313" key="2">
    <source>
        <dbReference type="Proteomes" id="UP000664632"/>
    </source>
</evidence>
<accession>A0ABS3GVW7</accession>
<protein>
    <submittedName>
        <fullName evidence="1">Helix-turn-helix transcriptional regulator</fullName>
    </submittedName>
</protein>
<proteinExistence type="predicted"/>
<dbReference type="Proteomes" id="UP000664632">
    <property type="component" value="Unassembled WGS sequence"/>
</dbReference>
<evidence type="ECO:0000313" key="1">
    <source>
        <dbReference type="EMBL" id="MBO0439406.1"/>
    </source>
</evidence>
<keyword evidence="2" id="KW-1185">Reference proteome</keyword>
<dbReference type="InterPro" id="IPR010982">
    <property type="entry name" value="Lambda_DNA-bd_dom_sf"/>
</dbReference>
<reference evidence="1 2" key="1">
    <citation type="submission" date="2021-03" db="EMBL/GenBank/DDBJ databases">
        <title>Enterococcal diversity collection.</title>
        <authorList>
            <person name="Gilmore M.S."/>
            <person name="Schwartzman J."/>
            <person name="Van Tyne D."/>
            <person name="Martin M."/>
            <person name="Earl A.M."/>
            <person name="Manson A.L."/>
            <person name="Straub T."/>
            <person name="Salamzade R."/>
            <person name="Saavedra J."/>
            <person name="Lebreton F."/>
            <person name="Prichula J."/>
            <person name="Schaufler K."/>
            <person name="Gaca A."/>
            <person name="Sgardioli B."/>
            <person name="Wagenaar J."/>
            <person name="Strong T."/>
        </authorList>
    </citation>
    <scope>NUCLEOTIDE SEQUENCE [LARGE SCALE GENOMIC DNA]</scope>
    <source>
        <strain evidence="1 2">DIV0869a</strain>
    </source>
</reference>
<dbReference type="SUPFAM" id="SSF47413">
    <property type="entry name" value="lambda repressor-like DNA-binding domains"/>
    <property type="match status" value="1"/>
</dbReference>
<dbReference type="RefSeq" id="WP_207111502.1">
    <property type="nucleotide sequence ID" value="NZ_JAFLWD010000008.1"/>
</dbReference>
<dbReference type="EMBL" id="JAFLWD010000008">
    <property type="protein sequence ID" value="MBO0439406.1"/>
    <property type="molecule type" value="Genomic_DNA"/>
</dbReference>
<dbReference type="SUPFAM" id="SSF48452">
    <property type="entry name" value="TPR-like"/>
    <property type="match status" value="1"/>
</dbReference>
<dbReference type="InterPro" id="IPR011990">
    <property type="entry name" value="TPR-like_helical_dom_sf"/>
</dbReference>
<dbReference type="InterPro" id="IPR053163">
    <property type="entry name" value="HTH-type_regulator_Rgg"/>
</dbReference>
<comment type="caution">
    <text evidence="1">The sequence shown here is derived from an EMBL/GenBank/DDBJ whole genome shotgun (WGS) entry which is preliminary data.</text>
</comment>